<keyword evidence="2" id="KW-1185">Reference proteome</keyword>
<evidence type="ECO:0008006" key="3">
    <source>
        <dbReference type="Google" id="ProtNLM"/>
    </source>
</evidence>
<name>A0A0W0TE32_9GAMM</name>
<gene>
    <name evidence="1" type="ORF">Ldro_0176</name>
</gene>
<dbReference type="AlphaFoldDB" id="A0A0W0TE32"/>
<dbReference type="PATRIC" id="fig|1212489.4.peg.177"/>
<comment type="caution">
    <text evidence="1">The sequence shown here is derived from an EMBL/GenBank/DDBJ whole genome shotgun (WGS) entry which is preliminary data.</text>
</comment>
<dbReference type="STRING" id="1212489.Ldro_0176"/>
<dbReference type="InterPro" id="IPR003615">
    <property type="entry name" value="HNH_nuc"/>
</dbReference>
<dbReference type="EMBL" id="LNXY01000001">
    <property type="protein sequence ID" value="KTC93826.1"/>
    <property type="molecule type" value="Genomic_DNA"/>
</dbReference>
<sequence>MVAELVQEFKFDTGISLLEDDFIKMLDGDGIEIESLEEIDFRGDKTLGYKGQRVLIYIRDVHSFREEIRMPKFHISTCDTLVTMWKKRRSERYVLYRKENGIFPVNIFKAGKADIRHEKLNVCRNCLTNLNWNNYTQKRHARDSLVSEFSIAKFFEIFPKSLLSVKPTYDADNAPLNDYTANWNEISKDAKRKAGYRCENTICRIDLTGRHSQYLHVHHIDGQRNNNKKHNLKVLCVKCHAHEPDHGHMKSGQDYKKFVAMYEDLKEQNY</sequence>
<evidence type="ECO:0000313" key="1">
    <source>
        <dbReference type="EMBL" id="KTC93826.1"/>
    </source>
</evidence>
<accession>A0A0W0TE32</accession>
<protein>
    <recommendedName>
        <fullName evidence="3">HNH nuclease domain-containing protein</fullName>
    </recommendedName>
</protein>
<reference evidence="1 2" key="1">
    <citation type="submission" date="2015-11" db="EMBL/GenBank/DDBJ databases">
        <title>Genomic analysis of 38 Legionella species identifies large and diverse effector repertoires.</title>
        <authorList>
            <person name="Burstein D."/>
            <person name="Amaro F."/>
            <person name="Zusman T."/>
            <person name="Lifshitz Z."/>
            <person name="Cohen O."/>
            <person name="Gilbert J.A."/>
            <person name="Pupko T."/>
            <person name="Shuman H.A."/>
            <person name="Segal G."/>
        </authorList>
    </citation>
    <scope>NUCLEOTIDE SEQUENCE [LARGE SCALE GENOMIC DNA]</scope>
    <source>
        <strain evidence="1 2">ATCC 700990</strain>
    </source>
</reference>
<dbReference type="Proteomes" id="UP000054736">
    <property type="component" value="Unassembled WGS sequence"/>
</dbReference>
<organism evidence="1 2">
    <name type="scientific">Legionella drozanskii LLAP-1</name>
    <dbReference type="NCBI Taxonomy" id="1212489"/>
    <lineage>
        <taxon>Bacteria</taxon>
        <taxon>Pseudomonadati</taxon>
        <taxon>Pseudomonadota</taxon>
        <taxon>Gammaproteobacteria</taxon>
        <taxon>Legionellales</taxon>
        <taxon>Legionellaceae</taxon>
        <taxon>Legionella</taxon>
    </lineage>
</organism>
<evidence type="ECO:0000313" key="2">
    <source>
        <dbReference type="Proteomes" id="UP000054736"/>
    </source>
</evidence>
<dbReference type="CDD" id="cd00085">
    <property type="entry name" value="HNHc"/>
    <property type="match status" value="1"/>
</dbReference>
<proteinExistence type="predicted"/>